<name>A0A397U6U9_9GLOM</name>
<proteinExistence type="predicted"/>
<dbReference type="Proteomes" id="UP000266673">
    <property type="component" value="Unassembled WGS sequence"/>
</dbReference>
<keyword evidence="2" id="KW-1185">Reference proteome</keyword>
<dbReference type="AlphaFoldDB" id="A0A397U6U9"/>
<protein>
    <submittedName>
        <fullName evidence="1">Uncharacterized protein</fullName>
    </submittedName>
</protein>
<reference evidence="1 2" key="1">
    <citation type="submission" date="2018-06" db="EMBL/GenBank/DDBJ databases">
        <title>Comparative genomics reveals the genomic features of Rhizophagus irregularis, R. cerebriforme, R. diaphanum and Gigaspora rosea, and their symbiotic lifestyle signature.</title>
        <authorList>
            <person name="Morin E."/>
            <person name="San Clemente H."/>
            <person name="Chen E.C.H."/>
            <person name="De La Providencia I."/>
            <person name="Hainaut M."/>
            <person name="Kuo A."/>
            <person name="Kohler A."/>
            <person name="Murat C."/>
            <person name="Tang N."/>
            <person name="Roy S."/>
            <person name="Loubradou J."/>
            <person name="Henrissat B."/>
            <person name="Grigoriev I.V."/>
            <person name="Corradi N."/>
            <person name="Roux C."/>
            <person name="Martin F.M."/>
        </authorList>
    </citation>
    <scope>NUCLEOTIDE SEQUENCE [LARGE SCALE GENOMIC DNA]</scope>
    <source>
        <strain evidence="1 2">DAOM 194757</strain>
    </source>
</reference>
<comment type="caution">
    <text evidence="1">The sequence shown here is derived from an EMBL/GenBank/DDBJ whole genome shotgun (WGS) entry which is preliminary data.</text>
</comment>
<dbReference type="EMBL" id="QKWP01001983">
    <property type="protein sequence ID" value="RIB05431.1"/>
    <property type="molecule type" value="Genomic_DNA"/>
</dbReference>
<evidence type="ECO:0000313" key="1">
    <source>
        <dbReference type="EMBL" id="RIB05431.1"/>
    </source>
</evidence>
<gene>
    <name evidence="1" type="ORF">C2G38_596615</name>
</gene>
<dbReference type="OrthoDB" id="10382239at2759"/>
<accession>A0A397U6U9</accession>
<sequence length="159" mass="18537">MIVKTVEMSLPRYTLIERLSTSSNNNNYSPKCCYSNNGRHCCYCYFCRYFAQCYHCNVYYCKFCRFCCTCCRTAFKTCRCVHCHRCSGYFGDGETPHSPGGTLELCSNGKRFKRETNIKETNVNNVNSNNLSSNNDEPYFDIYQYFSSLKLEDPNPLEK</sequence>
<organism evidence="1 2">
    <name type="scientific">Gigaspora rosea</name>
    <dbReference type="NCBI Taxonomy" id="44941"/>
    <lineage>
        <taxon>Eukaryota</taxon>
        <taxon>Fungi</taxon>
        <taxon>Fungi incertae sedis</taxon>
        <taxon>Mucoromycota</taxon>
        <taxon>Glomeromycotina</taxon>
        <taxon>Glomeromycetes</taxon>
        <taxon>Diversisporales</taxon>
        <taxon>Gigasporaceae</taxon>
        <taxon>Gigaspora</taxon>
    </lineage>
</organism>
<evidence type="ECO:0000313" key="2">
    <source>
        <dbReference type="Proteomes" id="UP000266673"/>
    </source>
</evidence>